<dbReference type="Pfam" id="PF26608">
    <property type="entry name" value="DUF8190"/>
    <property type="match status" value="1"/>
</dbReference>
<feature type="chain" id="PRO_5002206427" description="DUF8190 domain-containing protein" evidence="1">
    <location>
        <begin position="26"/>
        <end position="312"/>
    </location>
</feature>
<sequence>MPAILQGGFVPLVLVLLLSTSSIFMDPNPDVASVSDEDIDFDDEVDSDPNVTYPFNLEDIPVAQEVDADEAVSQDTIFDGLFLHQDGAQGDGPTWEQTTVTSLNLSSLERMFRINDRSSAIKLLHRRVNIVIDSDMKLRSDDPKLLWKGSKHFLDFILVVSGKIGLQAFLPRTLRDHNYTLTLNLRLQCREFRPKFGKLGFDPTGSMMAIGEGQSTELWLGFCPVGHIEDIDLANQTPLLNEKHGDTRLTPVHYRMGVMFLAALLSQLPSMPVHVMYPYGPKASFQEWKIDDATNVLYVSLLHLALLVVLVN</sequence>
<dbReference type="EMBL" id="KN836671">
    <property type="protein sequence ID" value="KIK31765.1"/>
    <property type="molecule type" value="Genomic_DNA"/>
</dbReference>
<evidence type="ECO:0000256" key="1">
    <source>
        <dbReference type="SAM" id="SignalP"/>
    </source>
</evidence>
<dbReference type="Proteomes" id="UP000054485">
    <property type="component" value="Unassembled WGS sequence"/>
</dbReference>
<feature type="domain" description="DUF8190" evidence="2">
    <location>
        <begin position="179"/>
        <end position="291"/>
    </location>
</feature>
<reference evidence="4" key="2">
    <citation type="submission" date="2015-01" db="EMBL/GenBank/DDBJ databases">
        <title>Evolutionary Origins and Diversification of the Mycorrhizal Mutualists.</title>
        <authorList>
            <consortium name="DOE Joint Genome Institute"/>
            <consortium name="Mycorrhizal Genomics Consortium"/>
            <person name="Kohler A."/>
            <person name="Kuo A."/>
            <person name="Nagy L.G."/>
            <person name="Floudas D."/>
            <person name="Copeland A."/>
            <person name="Barry K.W."/>
            <person name="Cichocki N."/>
            <person name="Veneault-Fourrey C."/>
            <person name="LaButti K."/>
            <person name="Lindquist E.A."/>
            <person name="Lipzen A."/>
            <person name="Lundell T."/>
            <person name="Morin E."/>
            <person name="Murat C."/>
            <person name="Riley R."/>
            <person name="Ohm R."/>
            <person name="Sun H."/>
            <person name="Tunlid A."/>
            <person name="Henrissat B."/>
            <person name="Grigoriev I.V."/>
            <person name="Hibbett D.S."/>
            <person name="Martin F."/>
        </authorList>
    </citation>
    <scope>NUCLEOTIDE SEQUENCE [LARGE SCALE GENOMIC DNA]</scope>
    <source>
        <strain evidence="4">UH-Slu-Lm8-n1</strain>
    </source>
</reference>
<dbReference type="OrthoDB" id="2736611at2759"/>
<reference evidence="3 4" key="1">
    <citation type="submission" date="2014-04" db="EMBL/GenBank/DDBJ databases">
        <authorList>
            <consortium name="DOE Joint Genome Institute"/>
            <person name="Kuo A."/>
            <person name="Ruytinx J."/>
            <person name="Rineau F."/>
            <person name="Colpaert J."/>
            <person name="Kohler A."/>
            <person name="Nagy L.G."/>
            <person name="Floudas D."/>
            <person name="Copeland A."/>
            <person name="Barry K.W."/>
            <person name="Cichocki N."/>
            <person name="Veneault-Fourrey C."/>
            <person name="LaButti K."/>
            <person name="Lindquist E.A."/>
            <person name="Lipzen A."/>
            <person name="Lundell T."/>
            <person name="Morin E."/>
            <person name="Murat C."/>
            <person name="Sun H."/>
            <person name="Tunlid A."/>
            <person name="Henrissat B."/>
            <person name="Grigoriev I.V."/>
            <person name="Hibbett D.S."/>
            <person name="Martin F."/>
            <person name="Nordberg H.P."/>
            <person name="Cantor M.N."/>
            <person name="Hua S.X."/>
        </authorList>
    </citation>
    <scope>NUCLEOTIDE SEQUENCE [LARGE SCALE GENOMIC DNA]</scope>
    <source>
        <strain evidence="3 4">UH-Slu-Lm8-n1</strain>
    </source>
</reference>
<evidence type="ECO:0000313" key="3">
    <source>
        <dbReference type="EMBL" id="KIK31765.1"/>
    </source>
</evidence>
<dbReference type="AlphaFoldDB" id="A0A0C9Z2T0"/>
<accession>A0A0C9Z2T0</accession>
<dbReference type="InterPro" id="IPR058503">
    <property type="entry name" value="DUF8190"/>
</dbReference>
<proteinExistence type="predicted"/>
<keyword evidence="4" id="KW-1185">Reference proteome</keyword>
<gene>
    <name evidence="3" type="ORF">CY34DRAFT_19593</name>
</gene>
<dbReference type="STRING" id="930992.A0A0C9Z2T0"/>
<dbReference type="InParanoid" id="A0A0C9Z2T0"/>
<evidence type="ECO:0000313" key="4">
    <source>
        <dbReference type="Proteomes" id="UP000054485"/>
    </source>
</evidence>
<protein>
    <recommendedName>
        <fullName evidence="2">DUF8190 domain-containing protein</fullName>
    </recommendedName>
</protein>
<keyword evidence="1" id="KW-0732">Signal</keyword>
<organism evidence="3 4">
    <name type="scientific">Suillus luteus UH-Slu-Lm8-n1</name>
    <dbReference type="NCBI Taxonomy" id="930992"/>
    <lineage>
        <taxon>Eukaryota</taxon>
        <taxon>Fungi</taxon>
        <taxon>Dikarya</taxon>
        <taxon>Basidiomycota</taxon>
        <taxon>Agaricomycotina</taxon>
        <taxon>Agaricomycetes</taxon>
        <taxon>Agaricomycetidae</taxon>
        <taxon>Boletales</taxon>
        <taxon>Suillineae</taxon>
        <taxon>Suillaceae</taxon>
        <taxon>Suillus</taxon>
    </lineage>
</organism>
<feature type="signal peptide" evidence="1">
    <location>
        <begin position="1"/>
        <end position="25"/>
    </location>
</feature>
<evidence type="ECO:0000259" key="2">
    <source>
        <dbReference type="Pfam" id="PF26608"/>
    </source>
</evidence>
<dbReference type="HOGENOM" id="CLU_978475_0_0_1"/>
<name>A0A0C9Z2T0_9AGAM</name>